<keyword evidence="11" id="KW-0407">Ion channel</keyword>
<name>A0A7I9VD82_9ACTN</name>
<evidence type="ECO:0000256" key="12">
    <source>
        <dbReference type="ARBA" id="ARBA00034430"/>
    </source>
</evidence>
<keyword evidence="8 13" id="KW-1133">Transmembrane helix</keyword>
<feature type="transmembrane region" description="Helical" evidence="13">
    <location>
        <begin position="91"/>
        <end position="112"/>
    </location>
</feature>
<keyword evidence="9" id="KW-0406">Ion transport</keyword>
<dbReference type="EMBL" id="BJOV01000005">
    <property type="protein sequence ID" value="GEE03162.1"/>
    <property type="molecule type" value="Genomic_DNA"/>
</dbReference>
<keyword evidence="4" id="KW-0633">Potassium transport</keyword>
<dbReference type="PANTHER" id="PTHR31462">
    <property type="entry name" value="ENDOSOMAL/LYSOSOMAL POTASSIUM CHANNEL TMEM175"/>
    <property type="match status" value="1"/>
</dbReference>
<comment type="catalytic activity">
    <reaction evidence="12">
        <text>K(+)(in) = K(+)(out)</text>
        <dbReference type="Rhea" id="RHEA:29463"/>
        <dbReference type="ChEBI" id="CHEBI:29103"/>
    </reaction>
</comment>
<evidence type="ECO:0000256" key="10">
    <source>
        <dbReference type="ARBA" id="ARBA00023136"/>
    </source>
</evidence>
<comment type="caution">
    <text evidence="14">The sequence shown here is derived from an EMBL/GenBank/DDBJ whole genome shotgun (WGS) entry which is preliminary data.</text>
</comment>
<feature type="transmembrane region" description="Helical" evidence="13">
    <location>
        <begin position="20"/>
        <end position="38"/>
    </location>
</feature>
<dbReference type="InterPro" id="IPR010617">
    <property type="entry name" value="TMEM175-like"/>
</dbReference>
<dbReference type="GO" id="GO:0016020">
    <property type="term" value="C:membrane"/>
    <property type="evidence" value="ECO:0007669"/>
    <property type="project" value="UniProtKB-SubCell"/>
</dbReference>
<evidence type="ECO:0000313" key="14">
    <source>
        <dbReference type="EMBL" id="GEE03162.1"/>
    </source>
</evidence>
<evidence type="ECO:0000256" key="6">
    <source>
        <dbReference type="ARBA" id="ARBA00022826"/>
    </source>
</evidence>
<evidence type="ECO:0000256" key="2">
    <source>
        <dbReference type="ARBA" id="ARBA00006920"/>
    </source>
</evidence>
<accession>A0A7I9VD82</accession>
<feature type="transmembrane region" description="Helical" evidence="13">
    <location>
        <begin position="189"/>
        <end position="208"/>
    </location>
</feature>
<keyword evidence="6" id="KW-0631">Potassium channel</keyword>
<gene>
    <name evidence="14" type="ORF">nbrc107696_36080</name>
</gene>
<keyword evidence="7" id="KW-0630">Potassium</keyword>
<dbReference type="Pfam" id="PF06736">
    <property type="entry name" value="TMEM175"/>
    <property type="match status" value="1"/>
</dbReference>
<evidence type="ECO:0000256" key="4">
    <source>
        <dbReference type="ARBA" id="ARBA00022538"/>
    </source>
</evidence>
<keyword evidence="5 13" id="KW-0812">Transmembrane</keyword>
<evidence type="ECO:0000256" key="1">
    <source>
        <dbReference type="ARBA" id="ARBA00004141"/>
    </source>
</evidence>
<keyword evidence="10 13" id="KW-0472">Membrane</keyword>
<dbReference type="AlphaFoldDB" id="A0A7I9VD82"/>
<dbReference type="PANTHER" id="PTHR31462:SF5">
    <property type="entry name" value="ENDOSOMAL_LYSOSOMAL PROTON CHANNEL TMEM175"/>
    <property type="match status" value="1"/>
</dbReference>
<evidence type="ECO:0000256" key="3">
    <source>
        <dbReference type="ARBA" id="ARBA00022448"/>
    </source>
</evidence>
<feature type="transmembrane region" description="Helical" evidence="13">
    <location>
        <begin position="58"/>
        <end position="79"/>
    </location>
</feature>
<evidence type="ECO:0000256" key="11">
    <source>
        <dbReference type="ARBA" id="ARBA00023303"/>
    </source>
</evidence>
<comment type="subcellular location">
    <subcellularLocation>
        <location evidence="1">Membrane</location>
        <topology evidence="1">Multi-pass membrane protein</topology>
    </subcellularLocation>
</comment>
<dbReference type="Proteomes" id="UP000444960">
    <property type="component" value="Unassembled WGS sequence"/>
</dbReference>
<evidence type="ECO:0000256" key="9">
    <source>
        <dbReference type="ARBA" id="ARBA00023065"/>
    </source>
</evidence>
<feature type="transmembrane region" description="Helical" evidence="13">
    <location>
        <begin position="166"/>
        <end position="183"/>
    </location>
</feature>
<feature type="transmembrane region" description="Helical" evidence="13">
    <location>
        <begin position="124"/>
        <end position="145"/>
    </location>
</feature>
<protein>
    <submittedName>
        <fullName evidence="14">DUF1211 domain-containing membrane protein</fullName>
    </submittedName>
</protein>
<organism evidence="14 15">
    <name type="scientific">Gordonia spumicola</name>
    <dbReference type="NCBI Taxonomy" id="589161"/>
    <lineage>
        <taxon>Bacteria</taxon>
        <taxon>Bacillati</taxon>
        <taxon>Actinomycetota</taxon>
        <taxon>Actinomycetes</taxon>
        <taxon>Mycobacteriales</taxon>
        <taxon>Gordoniaceae</taxon>
        <taxon>Gordonia</taxon>
    </lineage>
</organism>
<evidence type="ECO:0000256" key="13">
    <source>
        <dbReference type="SAM" id="Phobius"/>
    </source>
</evidence>
<reference evidence="15" key="1">
    <citation type="submission" date="2019-06" db="EMBL/GenBank/DDBJ databases">
        <title>Gordonia isolated from sludge of a wastewater treatment plant.</title>
        <authorList>
            <person name="Tamura T."/>
            <person name="Aoyama K."/>
            <person name="Kang Y."/>
            <person name="Saito S."/>
            <person name="Akiyama N."/>
            <person name="Yazawa K."/>
            <person name="Gonoi T."/>
            <person name="Mikami Y."/>
        </authorList>
    </citation>
    <scope>NUCLEOTIDE SEQUENCE [LARGE SCALE GENOMIC DNA]</scope>
    <source>
        <strain evidence="15">NBRC 107696</strain>
    </source>
</reference>
<sequence length="227" mass="24367">MRDADESTIVQLLPAERAKAFIDAVIAIAMTLLILPLMESAAELDDNDGAGEWFSKHQSQIITFVISFVIIGSFWFGHHRVFAHVERMSQTLLWLSLGWLLTIVWLPVPTALTGRAADGSSGVVLIYIGSMLAAGAMWLLIRIYLGNAPRLHDLTGAQVRGGVGDGLASVILFAAAGVLTALVPSVGYYSLFVMFLSGAVQWGVAPLLRRWTPADGTANQSAVSDDT</sequence>
<comment type="similarity">
    <text evidence="2">Belongs to the TMEM175 family.</text>
</comment>
<dbReference type="GO" id="GO:0005267">
    <property type="term" value="F:potassium channel activity"/>
    <property type="evidence" value="ECO:0007669"/>
    <property type="project" value="UniProtKB-KW"/>
</dbReference>
<dbReference type="GO" id="GO:0015252">
    <property type="term" value="F:proton channel activity"/>
    <property type="evidence" value="ECO:0007669"/>
    <property type="project" value="InterPro"/>
</dbReference>
<keyword evidence="15" id="KW-1185">Reference proteome</keyword>
<evidence type="ECO:0000256" key="5">
    <source>
        <dbReference type="ARBA" id="ARBA00022692"/>
    </source>
</evidence>
<evidence type="ECO:0000256" key="8">
    <source>
        <dbReference type="ARBA" id="ARBA00022989"/>
    </source>
</evidence>
<keyword evidence="3" id="KW-0813">Transport</keyword>
<proteinExistence type="inferred from homology"/>
<evidence type="ECO:0000313" key="15">
    <source>
        <dbReference type="Proteomes" id="UP000444960"/>
    </source>
</evidence>
<evidence type="ECO:0000256" key="7">
    <source>
        <dbReference type="ARBA" id="ARBA00022958"/>
    </source>
</evidence>